<dbReference type="EMBL" id="BKCJ011837953">
    <property type="protein sequence ID" value="GFD57173.1"/>
    <property type="molecule type" value="Genomic_DNA"/>
</dbReference>
<feature type="region of interest" description="Disordered" evidence="1">
    <location>
        <begin position="1"/>
        <end position="23"/>
    </location>
</feature>
<proteinExistence type="predicted"/>
<dbReference type="AlphaFoldDB" id="A0A699XD98"/>
<name>A0A699XD98_TANCI</name>
<sequence>APPAPPAAAAARGRAPAHPAHARGRAQCLPIAPLAVAAQRNPPIPNSLPGAGARAAAPRLRAAGA</sequence>
<feature type="region of interest" description="Disordered" evidence="1">
    <location>
        <begin position="40"/>
        <end position="65"/>
    </location>
</feature>
<organism evidence="2">
    <name type="scientific">Tanacetum cinerariifolium</name>
    <name type="common">Dalmatian daisy</name>
    <name type="synonym">Chrysanthemum cinerariifolium</name>
    <dbReference type="NCBI Taxonomy" id="118510"/>
    <lineage>
        <taxon>Eukaryota</taxon>
        <taxon>Viridiplantae</taxon>
        <taxon>Streptophyta</taxon>
        <taxon>Embryophyta</taxon>
        <taxon>Tracheophyta</taxon>
        <taxon>Spermatophyta</taxon>
        <taxon>Magnoliopsida</taxon>
        <taxon>eudicotyledons</taxon>
        <taxon>Gunneridae</taxon>
        <taxon>Pentapetalae</taxon>
        <taxon>asterids</taxon>
        <taxon>campanulids</taxon>
        <taxon>Asterales</taxon>
        <taxon>Asteraceae</taxon>
        <taxon>Asteroideae</taxon>
        <taxon>Anthemideae</taxon>
        <taxon>Anthemidinae</taxon>
        <taxon>Tanacetum</taxon>
    </lineage>
</organism>
<evidence type="ECO:0000313" key="2">
    <source>
        <dbReference type="EMBL" id="GFD57173.1"/>
    </source>
</evidence>
<comment type="caution">
    <text evidence="2">The sequence shown here is derived from an EMBL/GenBank/DDBJ whole genome shotgun (WGS) entry which is preliminary data.</text>
</comment>
<evidence type="ECO:0000256" key="1">
    <source>
        <dbReference type="SAM" id="MobiDB-lite"/>
    </source>
</evidence>
<gene>
    <name evidence="2" type="ORF">Tci_929142</name>
</gene>
<feature type="compositionally biased region" description="Low complexity" evidence="1">
    <location>
        <begin position="48"/>
        <end position="65"/>
    </location>
</feature>
<protein>
    <submittedName>
        <fullName evidence="2">Uncharacterized protein</fullName>
    </submittedName>
</protein>
<accession>A0A699XD98</accession>
<feature type="non-terminal residue" evidence="2">
    <location>
        <position position="1"/>
    </location>
</feature>
<reference evidence="2" key="1">
    <citation type="journal article" date="2019" name="Sci. Rep.">
        <title>Draft genome of Tanacetum cinerariifolium, the natural source of mosquito coil.</title>
        <authorList>
            <person name="Yamashiro T."/>
            <person name="Shiraishi A."/>
            <person name="Satake H."/>
            <person name="Nakayama K."/>
        </authorList>
    </citation>
    <scope>NUCLEOTIDE SEQUENCE</scope>
</reference>
<feature type="compositionally biased region" description="Low complexity" evidence="1">
    <location>
        <begin position="7"/>
        <end position="19"/>
    </location>
</feature>